<accession>A0A1M7JSZ2</accession>
<gene>
    <name evidence="1" type="ORF">SAMN05444398_12214</name>
</gene>
<sequence length="142" mass="15872">MLLQDFQAESAVPVAKASPNEERRVLALLDWDHLPYELSHPSQEFRMWLVRGEDADRVLGLMRQCQVPLDVLIIDEDFFGFPEDAADICLWARRMYPDILIVGVESEMCEGDSVLLSLGLCDDTLPATPDVGAIVGKLVTLN</sequence>
<dbReference type="RefSeq" id="WP_073037671.1">
    <property type="nucleotide sequence ID" value="NZ_BMLR01000021.1"/>
</dbReference>
<name>A0A1M7JSZ2_9RHOB</name>
<reference evidence="1 2" key="1">
    <citation type="submission" date="2016-11" db="EMBL/GenBank/DDBJ databases">
        <authorList>
            <person name="Jaros S."/>
            <person name="Januszkiewicz K."/>
            <person name="Wedrychowicz H."/>
        </authorList>
    </citation>
    <scope>NUCLEOTIDE SEQUENCE [LARGE SCALE GENOMIC DNA]</scope>
    <source>
        <strain evidence="1 2">DSM 29589</strain>
    </source>
</reference>
<protein>
    <recommendedName>
        <fullName evidence="3">Response regulatory domain-containing protein</fullName>
    </recommendedName>
</protein>
<dbReference type="Proteomes" id="UP000183974">
    <property type="component" value="Unassembled WGS sequence"/>
</dbReference>
<organism evidence="1 2">
    <name type="scientific">Roseovarius pacificus</name>
    <dbReference type="NCBI Taxonomy" id="337701"/>
    <lineage>
        <taxon>Bacteria</taxon>
        <taxon>Pseudomonadati</taxon>
        <taxon>Pseudomonadota</taxon>
        <taxon>Alphaproteobacteria</taxon>
        <taxon>Rhodobacterales</taxon>
        <taxon>Roseobacteraceae</taxon>
        <taxon>Roseovarius</taxon>
    </lineage>
</organism>
<dbReference type="EMBL" id="FRBR01000022">
    <property type="protein sequence ID" value="SHM56114.1"/>
    <property type="molecule type" value="Genomic_DNA"/>
</dbReference>
<proteinExistence type="predicted"/>
<evidence type="ECO:0008006" key="3">
    <source>
        <dbReference type="Google" id="ProtNLM"/>
    </source>
</evidence>
<dbReference type="AlphaFoldDB" id="A0A1M7JSZ2"/>
<evidence type="ECO:0000313" key="2">
    <source>
        <dbReference type="Proteomes" id="UP000183974"/>
    </source>
</evidence>
<dbReference type="OrthoDB" id="7876164at2"/>
<keyword evidence="2" id="KW-1185">Reference proteome</keyword>
<evidence type="ECO:0000313" key="1">
    <source>
        <dbReference type="EMBL" id="SHM56114.1"/>
    </source>
</evidence>